<feature type="region of interest" description="Disordered" evidence="6">
    <location>
        <begin position="96"/>
        <end position="116"/>
    </location>
</feature>
<proteinExistence type="predicted"/>
<dbReference type="SUPFAM" id="SSF118290">
    <property type="entry name" value="WRKY DNA-binding domain"/>
    <property type="match status" value="1"/>
</dbReference>
<dbReference type="Proteomes" id="UP001281410">
    <property type="component" value="Unassembled WGS sequence"/>
</dbReference>
<dbReference type="GO" id="GO:0005634">
    <property type="term" value="C:nucleus"/>
    <property type="evidence" value="ECO:0007669"/>
    <property type="project" value="UniProtKB-SubCell"/>
</dbReference>
<dbReference type="PANTHER" id="PTHR31221">
    <property type="entry name" value="WRKY TRANSCRIPTION FACTOR PROTEIN 1-RELATED"/>
    <property type="match status" value="1"/>
</dbReference>
<name>A0AAE0E202_9ROSI</name>
<keyword evidence="4" id="KW-0804">Transcription</keyword>
<feature type="region of interest" description="Disordered" evidence="6">
    <location>
        <begin position="1"/>
        <end position="33"/>
    </location>
</feature>
<evidence type="ECO:0000256" key="4">
    <source>
        <dbReference type="ARBA" id="ARBA00023163"/>
    </source>
</evidence>
<dbReference type="InterPro" id="IPR036576">
    <property type="entry name" value="WRKY_dom_sf"/>
</dbReference>
<reference evidence="8" key="1">
    <citation type="journal article" date="2023" name="Plant J.">
        <title>Genome sequences and population genomics provide insights into the demographic history, inbreeding, and mutation load of two 'living fossil' tree species of Dipteronia.</title>
        <authorList>
            <person name="Feng Y."/>
            <person name="Comes H.P."/>
            <person name="Chen J."/>
            <person name="Zhu S."/>
            <person name="Lu R."/>
            <person name="Zhang X."/>
            <person name="Li P."/>
            <person name="Qiu J."/>
            <person name="Olsen K.M."/>
            <person name="Qiu Y."/>
        </authorList>
    </citation>
    <scope>NUCLEOTIDE SEQUENCE</scope>
    <source>
        <strain evidence="8">NBL</strain>
    </source>
</reference>
<dbReference type="SMART" id="SM00774">
    <property type="entry name" value="WRKY"/>
    <property type="match status" value="1"/>
</dbReference>
<evidence type="ECO:0000259" key="7">
    <source>
        <dbReference type="PROSITE" id="PS50811"/>
    </source>
</evidence>
<evidence type="ECO:0000256" key="6">
    <source>
        <dbReference type="SAM" id="MobiDB-lite"/>
    </source>
</evidence>
<feature type="compositionally biased region" description="Low complexity" evidence="6">
    <location>
        <begin position="99"/>
        <end position="116"/>
    </location>
</feature>
<evidence type="ECO:0000256" key="2">
    <source>
        <dbReference type="ARBA" id="ARBA00023015"/>
    </source>
</evidence>
<keyword evidence="2" id="KW-0805">Transcription regulation</keyword>
<accession>A0AAE0E202</accession>
<evidence type="ECO:0000256" key="5">
    <source>
        <dbReference type="ARBA" id="ARBA00023242"/>
    </source>
</evidence>
<dbReference type="InterPro" id="IPR044810">
    <property type="entry name" value="WRKY_plant"/>
</dbReference>
<organism evidence="8 9">
    <name type="scientific">Dipteronia sinensis</name>
    <dbReference type="NCBI Taxonomy" id="43782"/>
    <lineage>
        <taxon>Eukaryota</taxon>
        <taxon>Viridiplantae</taxon>
        <taxon>Streptophyta</taxon>
        <taxon>Embryophyta</taxon>
        <taxon>Tracheophyta</taxon>
        <taxon>Spermatophyta</taxon>
        <taxon>Magnoliopsida</taxon>
        <taxon>eudicotyledons</taxon>
        <taxon>Gunneridae</taxon>
        <taxon>Pentapetalae</taxon>
        <taxon>rosids</taxon>
        <taxon>malvids</taxon>
        <taxon>Sapindales</taxon>
        <taxon>Sapindaceae</taxon>
        <taxon>Hippocastanoideae</taxon>
        <taxon>Acereae</taxon>
        <taxon>Dipteronia</taxon>
    </lineage>
</organism>
<dbReference type="GO" id="GO:0043565">
    <property type="term" value="F:sequence-specific DNA binding"/>
    <property type="evidence" value="ECO:0007669"/>
    <property type="project" value="InterPro"/>
</dbReference>
<dbReference type="Gene3D" id="2.20.25.80">
    <property type="entry name" value="WRKY domain"/>
    <property type="match status" value="1"/>
</dbReference>
<keyword evidence="5" id="KW-0539">Nucleus</keyword>
<sequence>MSTHASTTSMDQSEEGLNREDEQEMERRSHRLKLPEDGYEWKKYGQKFIKNIGKFRSYFKCQRENCMAKKRAEWSSRSDGELGEIRIVYEGVHSHEQHLSSSSSASNSLGTATSSSNANQYNLLTQVLGGDHHHHHQSTSTPRHPHA</sequence>
<gene>
    <name evidence="8" type="ORF">Dsin_018898</name>
</gene>
<comment type="subcellular location">
    <subcellularLocation>
        <location evidence="1">Nucleus</location>
    </subcellularLocation>
</comment>
<feature type="domain" description="WRKY" evidence="7">
    <location>
        <begin position="30"/>
        <end position="98"/>
    </location>
</feature>
<dbReference type="EMBL" id="JANJYJ010000006">
    <property type="protein sequence ID" value="KAK3204852.1"/>
    <property type="molecule type" value="Genomic_DNA"/>
</dbReference>
<dbReference type="Pfam" id="PF03106">
    <property type="entry name" value="WRKY"/>
    <property type="match status" value="1"/>
</dbReference>
<evidence type="ECO:0000313" key="9">
    <source>
        <dbReference type="Proteomes" id="UP001281410"/>
    </source>
</evidence>
<dbReference type="InterPro" id="IPR003657">
    <property type="entry name" value="WRKY_dom"/>
</dbReference>
<dbReference type="GO" id="GO:0003700">
    <property type="term" value="F:DNA-binding transcription factor activity"/>
    <property type="evidence" value="ECO:0007669"/>
    <property type="project" value="InterPro"/>
</dbReference>
<dbReference type="AlphaFoldDB" id="A0AAE0E202"/>
<dbReference type="PANTHER" id="PTHR31221:SF261">
    <property type="entry name" value="OS03G0657400 PROTEIN"/>
    <property type="match status" value="1"/>
</dbReference>
<protein>
    <recommendedName>
        <fullName evidence="7">WRKY domain-containing protein</fullName>
    </recommendedName>
</protein>
<keyword evidence="9" id="KW-1185">Reference proteome</keyword>
<feature type="compositionally biased region" description="Polar residues" evidence="6">
    <location>
        <begin position="1"/>
        <end position="11"/>
    </location>
</feature>
<evidence type="ECO:0000256" key="3">
    <source>
        <dbReference type="ARBA" id="ARBA00023125"/>
    </source>
</evidence>
<keyword evidence="3" id="KW-0238">DNA-binding</keyword>
<comment type="caution">
    <text evidence="8">The sequence shown here is derived from an EMBL/GenBank/DDBJ whole genome shotgun (WGS) entry which is preliminary data.</text>
</comment>
<evidence type="ECO:0000313" key="8">
    <source>
        <dbReference type="EMBL" id="KAK3204852.1"/>
    </source>
</evidence>
<dbReference type="PROSITE" id="PS50811">
    <property type="entry name" value="WRKY"/>
    <property type="match status" value="1"/>
</dbReference>
<evidence type="ECO:0000256" key="1">
    <source>
        <dbReference type="ARBA" id="ARBA00004123"/>
    </source>
</evidence>